<feature type="transmembrane region" description="Helical" evidence="1">
    <location>
        <begin position="70"/>
        <end position="90"/>
    </location>
</feature>
<gene>
    <name evidence="2" type="ORF">TRIHO_18800</name>
</gene>
<dbReference type="Proteomes" id="UP000068382">
    <property type="component" value="Unassembled WGS sequence"/>
</dbReference>
<evidence type="ECO:0000313" key="2">
    <source>
        <dbReference type="EMBL" id="KUP93224.1"/>
    </source>
</evidence>
<evidence type="ECO:0000313" key="3">
    <source>
        <dbReference type="Proteomes" id="UP000068382"/>
    </source>
</evidence>
<reference evidence="2 3" key="1">
    <citation type="submission" date="2015-12" db="EMBL/GenBank/DDBJ databases">
        <title>Genome sequence of the marine Rhodobacteraceae strain O3.65, Candidatus Tritonibacter horizontis.</title>
        <authorList>
            <person name="Poehlein A."/>
            <person name="Giebel H.A."/>
            <person name="Voget S."/>
            <person name="Brinkhoff T."/>
        </authorList>
    </citation>
    <scope>NUCLEOTIDE SEQUENCE [LARGE SCALE GENOMIC DNA]</scope>
    <source>
        <strain evidence="2 3">O3.65</strain>
    </source>
</reference>
<proteinExistence type="predicted"/>
<name>A0A132BY55_9RHOB</name>
<dbReference type="AlphaFoldDB" id="A0A132BY55"/>
<keyword evidence="1" id="KW-0812">Transmembrane</keyword>
<comment type="caution">
    <text evidence="2">The sequence shown here is derived from an EMBL/GenBank/DDBJ whole genome shotgun (WGS) entry which is preliminary data.</text>
</comment>
<keyword evidence="1" id="KW-0472">Membrane</keyword>
<accession>A0A132BY55</accession>
<keyword evidence="1" id="KW-1133">Transmembrane helix</keyword>
<keyword evidence="3" id="KW-1185">Reference proteome</keyword>
<feature type="transmembrane region" description="Helical" evidence="1">
    <location>
        <begin position="39"/>
        <end position="58"/>
    </location>
</feature>
<organism evidence="2 3">
    <name type="scientific">Tritonibacter horizontis</name>
    <dbReference type="NCBI Taxonomy" id="1768241"/>
    <lineage>
        <taxon>Bacteria</taxon>
        <taxon>Pseudomonadati</taxon>
        <taxon>Pseudomonadota</taxon>
        <taxon>Alphaproteobacteria</taxon>
        <taxon>Rhodobacterales</taxon>
        <taxon>Paracoccaceae</taxon>
        <taxon>Tritonibacter</taxon>
    </lineage>
</organism>
<dbReference type="EMBL" id="LPUY01000056">
    <property type="protein sequence ID" value="KUP93224.1"/>
    <property type="molecule type" value="Genomic_DNA"/>
</dbReference>
<dbReference type="OrthoDB" id="9808748at2"/>
<protein>
    <submittedName>
        <fullName evidence="2">Uncharacterized protein</fullName>
    </submittedName>
</protein>
<evidence type="ECO:0000256" key="1">
    <source>
        <dbReference type="SAM" id="Phobius"/>
    </source>
</evidence>
<feature type="transmembrane region" description="Helical" evidence="1">
    <location>
        <begin position="96"/>
        <end position="117"/>
    </location>
</feature>
<sequence length="122" mass="12577">MKGISFGFMTLAVCISIVGMVWGIQMAASKNHLLANAHAHLNLIGWVGFAIYGTYYHIVPAAAQGLLPRIHLALSVVAVGTIAPGIAIVLSGGTDGLAILGSVLTLASAILFLVIVLRSRAS</sequence>